<feature type="signal peptide" evidence="2">
    <location>
        <begin position="1"/>
        <end position="23"/>
    </location>
</feature>
<feature type="chain" id="PRO_5015421283" evidence="2">
    <location>
        <begin position="24"/>
        <end position="329"/>
    </location>
</feature>
<dbReference type="CDD" id="cd07012">
    <property type="entry name" value="PBP2_Bug_TTT"/>
    <property type="match status" value="1"/>
</dbReference>
<name>A0A2U1V6Z1_9PROT</name>
<accession>A0A2U1V6Z1</accession>
<dbReference type="PANTHER" id="PTHR42928">
    <property type="entry name" value="TRICARBOXYLATE-BINDING PROTEIN"/>
    <property type="match status" value="1"/>
</dbReference>
<keyword evidence="4" id="KW-1185">Reference proteome</keyword>
<dbReference type="Proteomes" id="UP000245048">
    <property type="component" value="Unassembled WGS sequence"/>
</dbReference>
<comment type="caution">
    <text evidence="3">The sequence shown here is derived from an EMBL/GenBank/DDBJ whole genome shotgun (WGS) entry which is preliminary data.</text>
</comment>
<keyword evidence="2" id="KW-0732">Signal</keyword>
<proteinExistence type="inferred from homology"/>
<dbReference type="InterPro" id="IPR042100">
    <property type="entry name" value="Bug_dom1"/>
</dbReference>
<sequence>MNRRTFAALMGGLPLLASTAALAQSSGQPAWPNRPVTMLVPFVAGGPSDIVARAIANRMSQTIGQPVVVENRAGANGEVAGRLLARAEPDGHTLMVGSIGVYAINAALRPELGYDPVKDFTPITLAVTTPNVLVVNPEKVPAKTVAELVAWLKANPRKASYSTSGVGSSDQMTTELFKQRTGTDVAHVPYRGGAAAATDLIAGNVQMSFQNLGTVAGHIQSGRLRALMVTGAKRHPVLPDVPTAAETGMADFVVTSWQAVMAPGNMPEALRGRIATAVMEALNHPEVKPRLEQIGLDVVANKPEEYGRFQREEIGRWRQVIQTAGITAD</sequence>
<dbReference type="SUPFAM" id="SSF53850">
    <property type="entry name" value="Periplasmic binding protein-like II"/>
    <property type="match status" value="1"/>
</dbReference>
<dbReference type="Pfam" id="PF03401">
    <property type="entry name" value="TctC"/>
    <property type="match status" value="1"/>
</dbReference>
<dbReference type="OrthoDB" id="7250553at2"/>
<comment type="similarity">
    <text evidence="1">Belongs to the UPF0065 (bug) family.</text>
</comment>
<organism evidence="3 4">
    <name type="scientific">Teichococcus aestuarii</name>
    <dbReference type="NCBI Taxonomy" id="568898"/>
    <lineage>
        <taxon>Bacteria</taxon>
        <taxon>Pseudomonadati</taxon>
        <taxon>Pseudomonadota</taxon>
        <taxon>Alphaproteobacteria</taxon>
        <taxon>Acetobacterales</taxon>
        <taxon>Roseomonadaceae</taxon>
        <taxon>Roseomonas</taxon>
    </lineage>
</organism>
<dbReference type="Gene3D" id="3.40.190.10">
    <property type="entry name" value="Periplasmic binding protein-like II"/>
    <property type="match status" value="1"/>
</dbReference>
<gene>
    <name evidence="3" type="ORF">CR165_07020</name>
</gene>
<dbReference type="RefSeq" id="WP_109516251.1">
    <property type="nucleotide sequence ID" value="NZ_JBHSCH010000055.1"/>
</dbReference>
<dbReference type="PIRSF" id="PIRSF017082">
    <property type="entry name" value="YflP"/>
    <property type="match status" value="1"/>
</dbReference>
<evidence type="ECO:0000256" key="1">
    <source>
        <dbReference type="ARBA" id="ARBA00006987"/>
    </source>
</evidence>
<dbReference type="EMBL" id="PDOA01000003">
    <property type="protein sequence ID" value="PWC29678.1"/>
    <property type="molecule type" value="Genomic_DNA"/>
</dbReference>
<evidence type="ECO:0000313" key="4">
    <source>
        <dbReference type="Proteomes" id="UP000245048"/>
    </source>
</evidence>
<dbReference type="PANTHER" id="PTHR42928:SF5">
    <property type="entry name" value="BLR1237 PROTEIN"/>
    <property type="match status" value="1"/>
</dbReference>
<evidence type="ECO:0000256" key="2">
    <source>
        <dbReference type="SAM" id="SignalP"/>
    </source>
</evidence>
<dbReference type="Gene3D" id="3.40.190.150">
    <property type="entry name" value="Bordetella uptake gene, domain 1"/>
    <property type="match status" value="1"/>
</dbReference>
<protein>
    <submittedName>
        <fullName evidence="3">LacI family transcriptional regulator</fullName>
    </submittedName>
</protein>
<evidence type="ECO:0000313" key="3">
    <source>
        <dbReference type="EMBL" id="PWC29678.1"/>
    </source>
</evidence>
<dbReference type="InterPro" id="IPR005064">
    <property type="entry name" value="BUG"/>
</dbReference>
<reference evidence="4" key="1">
    <citation type="submission" date="2017-10" db="EMBL/GenBank/DDBJ databases">
        <authorList>
            <person name="Toshchakov S.V."/>
            <person name="Goeva M.A."/>
        </authorList>
    </citation>
    <scope>NUCLEOTIDE SEQUENCE [LARGE SCALE GENOMIC DNA]</scope>
    <source>
        <strain evidence="4">JR1/69-1-13</strain>
    </source>
</reference>
<dbReference type="AlphaFoldDB" id="A0A2U1V6Z1"/>